<comment type="caution">
    <text evidence="1">The sequence shown here is derived from an EMBL/GenBank/DDBJ whole genome shotgun (WGS) entry which is preliminary data.</text>
</comment>
<keyword evidence="2" id="KW-1185">Reference proteome</keyword>
<evidence type="ECO:0000313" key="1">
    <source>
        <dbReference type="EMBL" id="KAK7401443.1"/>
    </source>
</evidence>
<dbReference type="EMBL" id="JAYMYS010000003">
    <property type="protein sequence ID" value="KAK7401443.1"/>
    <property type="molecule type" value="Genomic_DNA"/>
</dbReference>
<organism evidence="1 2">
    <name type="scientific">Psophocarpus tetragonolobus</name>
    <name type="common">Winged bean</name>
    <name type="synonym">Dolichos tetragonolobus</name>
    <dbReference type="NCBI Taxonomy" id="3891"/>
    <lineage>
        <taxon>Eukaryota</taxon>
        <taxon>Viridiplantae</taxon>
        <taxon>Streptophyta</taxon>
        <taxon>Embryophyta</taxon>
        <taxon>Tracheophyta</taxon>
        <taxon>Spermatophyta</taxon>
        <taxon>Magnoliopsida</taxon>
        <taxon>eudicotyledons</taxon>
        <taxon>Gunneridae</taxon>
        <taxon>Pentapetalae</taxon>
        <taxon>rosids</taxon>
        <taxon>fabids</taxon>
        <taxon>Fabales</taxon>
        <taxon>Fabaceae</taxon>
        <taxon>Papilionoideae</taxon>
        <taxon>50 kb inversion clade</taxon>
        <taxon>NPAAA clade</taxon>
        <taxon>indigoferoid/millettioid clade</taxon>
        <taxon>Phaseoleae</taxon>
        <taxon>Psophocarpus</taxon>
    </lineage>
</organism>
<evidence type="ECO:0000313" key="2">
    <source>
        <dbReference type="Proteomes" id="UP001386955"/>
    </source>
</evidence>
<sequence length="176" mass="20176">MNALLDIRLTRHNAKPYLAFAPLETRSTWHSPYLTLNIPHSFIATLLSRESLSKDSNSAFLIIYLFFTSELILKDAKSISRANTFDEDLVGTLYVEHMERIGDIWVLSTRLILVEEGSEYDASSFEDDVRYFASNSSMKGGVRFFTTQPTTAMPKFKEEMKLLMTNDPTINFESRL</sequence>
<proteinExistence type="predicted"/>
<name>A0AAN9SXR1_PSOTE</name>
<reference evidence="1 2" key="1">
    <citation type="submission" date="2024-01" db="EMBL/GenBank/DDBJ databases">
        <title>The genomes of 5 underutilized Papilionoideae crops provide insights into root nodulation and disease resistanc.</title>
        <authorList>
            <person name="Jiang F."/>
        </authorList>
    </citation>
    <scope>NUCLEOTIDE SEQUENCE [LARGE SCALE GENOMIC DNA]</scope>
    <source>
        <strain evidence="1">DUOXIRENSHENG_FW03</strain>
        <tissue evidence="1">Leaves</tissue>
    </source>
</reference>
<dbReference type="AlphaFoldDB" id="A0AAN9SXR1"/>
<gene>
    <name evidence="1" type="ORF">VNO78_12934</name>
</gene>
<protein>
    <submittedName>
        <fullName evidence="1">Uncharacterized protein</fullName>
    </submittedName>
</protein>
<accession>A0AAN9SXR1</accession>
<dbReference type="Proteomes" id="UP001386955">
    <property type="component" value="Unassembled WGS sequence"/>
</dbReference>